<dbReference type="Proteomes" id="UP001194468">
    <property type="component" value="Unassembled WGS sequence"/>
</dbReference>
<accession>A0AAD4G5R4</accession>
<reference evidence="2" key="1">
    <citation type="submission" date="2019-10" db="EMBL/GenBank/DDBJ databases">
        <authorList>
            <consortium name="DOE Joint Genome Institute"/>
            <person name="Kuo A."/>
            <person name="Miyauchi S."/>
            <person name="Kiss E."/>
            <person name="Drula E."/>
            <person name="Kohler A."/>
            <person name="Sanchez-Garcia M."/>
            <person name="Andreopoulos B."/>
            <person name="Barry K.W."/>
            <person name="Bonito G."/>
            <person name="Buee M."/>
            <person name="Carver A."/>
            <person name="Chen C."/>
            <person name="Cichocki N."/>
            <person name="Clum A."/>
            <person name="Culley D."/>
            <person name="Crous P.W."/>
            <person name="Fauchery L."/>
            <person name="Girlanda M."/>
            <person name="Hayes R."/>
            <person name="Keri Z."/>
            <person name="LaButti K."/>
            <person name="Lipzen A."/>
            <person name="Lombard V."/>
            <person name="Magnuson J."/>
            <person name="Maillard F."/>
            <person name="Morin E."/>
            <person name="Murat C."/>
            <person name="Nolan M."/>
            <person name="Ohm R."/>
            <person name="Pangilinan J."/>
            <person name="Pereira M."/>
            <person name="Perotto S."/>
            <person name="Peter M."/>
            <person name="Riley R."/>
            <person name="Sitrit Y."/>
            <person name="Stielow B."/>
            <person name="Szollosi G."/>
            <person name="Zifcakova L."/>
            <person name="Stursova M."/>
            <person name="Spatafora J.W."/>
            <person name="Tedersoo L."/>
            <person name="Vaario L.-M."/>
            <person name="Yamada A."/>
            <person name="Yan M."/>
            <person name="Wang P."/>
            <person name="Xu J."/>
            <person name="Bruns T."/>
            <person name="Baldrian P."/>
            <person name="Vilgalys R."/>
            <person name="Henrissat B."/>
            <person name="Grigoriev I.V."/>
            <person name="Hibbett D."/>
            <person name="Nagy L.G."/>
            <person name="Martin F.M."/>
        </authorList>
    </citation>
    <scope>NUCLEOTIDE SEQUENCE</scope>
    <source>
        <strain evidence="2">BED1</strain>
    </source>
</reference>
<evidence type="ECO:0000313" key="3">
    <source>
        <dbReference type="Proteomes" id="UP001194468"/>
    </source>
</evidence>
<evidence type="ECO:0000256" key="1">
    <source>
        <dbReference type="SAM" id="MobiDB-lite"/>
    </source>
</evidence>
<proteinExistence type="predicted"/>
<keyword evidence="3" id="KW-1185">Reference proteome</keyword>
<feature type="region of interest" description="Disordered" evidence="1">
    <location>
        <begin position="147"/>
        <end position="166"/>
    </location>
</feature>
<reference evidence="2" key="2">
    <citation type="journal article" date="2020" name="Nat. Commun.">
        <title>Large-scale genome sequencing of mycorrhizal fungi provides insights into the early evolution of symbiotic traits.</title>
        <authorList>
            <person name="Miyauchi S."/>
            <person name="Kiss E."/>
            <person name="Kuo A."/>
            <person name="Drula E."/>
            <person name="Kohler A."/>
            <person name="Sanchez-Garcia M."/>
            <person name="Morin E."/>
            <person name="Andreopoulos B."/>
            <person name="Barry K.W."/>
            <person name="Bonito G."/>
            <person name="Buee M."/>
            <person name="Carver A."/>
            <person name="Chen C."/>
            <person name="Cichocki N."/>
            <person name="Clum A."/>
            <person name="Culley D."/>
            <person name="Crous P.W."/>
            <person name="Fauchery L."/>
            <person name="Girlanda M."/>
            <person name="Hayes R.D."/>
            <person name="Keri Z."/>
            <person name="LaButti K."/>
            <person name="Lipzen A."/>
            <person name="Lombard V."/>
            <person name="Magnuson J."/>
            <person name="Maillard F."/>
            <person name="Murat C."/>
            <person name="Nolan M."/>
            <person name="Ohm R.A."/>
            <person name="Pangilinan J."/>
            <person name="Pereira M.F."/>
            <person name="Perotto S."/>
            <person name="Peter M."/>
            <person name="Pfister S."/>
            <person name="Riley R."/>
            <person name="Sitrit Y."/>
            <person name="Stielow J.B."/>
            <person name="Szollosi G."/>
            <person name="Zifcakova L."/>
            <person name="Stursova M."/>
            <person name="Spatafora J.W."/>
            <person name="Tedersoo L."/>
            <person name="Vaario L.M."/>
            <person name="Yamada A."/>
            <person name="Yan M."/>
            <person name="Wang P."/>
            <person name="Xu J."/>
            <person name="Bruns T."/>
            <person name="Baldrian P."/>
            <person name="Vilgalys R."/>
            <person name="Dunand C."/>
            <person name="Henrissat B."/>
            <person name="Grigoriev I.V."/>
            <person name="Hibbett D."/>
            <person name="Nagy L.G."/>
            <person name="Martin F.M."/>
        </authorList>
    </citation>
    <scope>NUCLEOTIDE SEQUENCE</scope>
    <source>
        <strain evidence="2">BED1</strain>
    </source>
</reference>
<evidence type="ECO:0000313" key="2">
    <source>
        <dbReference type="EMBL" id="KAF8415499.1"/>
    </source>
</evidence>
<sequence>MAAHVNAQPADPDQIFECTTGDRNDGSLGVRHTRTQLLDVQSDQQKTEQVAHIHEKPSSATAGDKSSVNARTVHGTNHPANVGDKSLGYVIDKLLNLDSVGSTPHADPSNPIRLAICNVCRWRLVMINEKCRRNGRAVQYCQNSLDEGVHSSVPESQSATPVGGHL</sequence>
<dbReference type="AlphaFoldDB" id="A0AAD4G5R4"/>
<organism evidence="2 3">
    <name type="scientific">Boletus edulis BED1</name>
    <dbReference type="NCBI Taxonomy" id="1328754"/>
    <lineage>
        <taxon>Eukaryota</taxon>
        <taxon>Fungi</taxon>
        <taxon>Dikarya</taxon>
        <taxon>Basidiomycota</taxon>
        <taxon>Agaricomycotina</taxon>
        <taxon>Agaricomycetes</taxon>
        <taxon>Agaricomycetidae</taxon>
        <taxon>Boletales</taxon>
        <taxon>Boletineae</taxon>
        <taxon>Boletaceae</taxon>
        <taxon>Boletoideae</taxon>
        <taxon>Boletus</taxon>
    </lineage>
</organism>
<comment type="caution">
    <text evidence="2">The sequence shown here is derived from an EMBL/GenBank/DDBJ whole genome shotgun (WGS) entry which is preliminary data.</text>
</comment>
<gene>
    <name evidence="2" type="ORF">L210DRAFT_3512414</name>
</gene>
<name>A0AAD4G5R4_BOLED</name>
<dbReference type="EMBL" id="WHUW01000321">
    <property type="protein sequence ID" value="KAF8415499.1"/>
    <property type="molecule type" value="Genomic_DNA"/>
</dbReference>
<protein>
    <submittedName>
        <fullName evidence="2">Uncharacterized protein</fullName>
    </submittedName>
</protein>